<keyword evidence="7" id="KW-0132">Cell division</keyword>
<evidence type="ECO:0000256" key="3">
    <source>
        <dbReference type="ARBA" id="ARBA00022840"/>
    </source>
</evidence>
<dbReference type="InterPro" id="IPR032030">
    <property type="entry name" value="YscD_cytoplasmic_dom"/>
</dbReference>
<keyword evidence="7" id="KW-0131">Cell cycle</keyword>
<gene>
    <name evidence="7" type="ORF">DNL40_15870</name>
</gene>
<keyword evidence="3 4" id="KW-0067">ATP-binding</keyword>
<dbReference type="SMART" id="SM00240">
    <property type="entry name" value="FHA"/>
    <property type="match status" value="1"/>
</dbReference>
<protein>
    <submittedName>
        <fullName evidence="7">Cell division protein FtsX</fullName>
    </submittedName>
</protein>
<feature type="domain" description="FtsK" evidence="6">
    <location>
        <begin position="620"/>
        <end position="808"/>
    </location>
</feature>
<feature type="domain" description="FHA" evidence="5">
    <location>
        <begin position="116"/>
        <end position="164"/>
    </location>
</feature>
<dbReference type="GO" id="GO:0051301">
    <property type="term" value="P:cell division"/>
    <property type="evidence" value="ECO:0007669"/>
    <property type="project" value="UniProtKB-KW"/>
</dbReference>
<feature type="binding site" evidence="4">
    <location>
        <begin position="986"/>
        <end position="993"/>
    </location>
    <ligand>
        <name>ATP</name>
        <dbReference type="ChEBI" id="CHEBI:30616"/>
    </ligand>
</feature>
<keyword evidence="1" id="KW-0597">Phosphoprotein</keyword>
<dbReference type="PANTHER" id="PTHR22683">
    <property type="entry name" value="SPORULATION PROTEIN RELATED"/>
    <property type="match status" value="1"/>
</dbReference>
<evidence type="ECO:0000313" key="8">
    <source>
        <dbReference type="Proteomes" id="UP000248783"/>
    </source>
</evidence>
<dbReference type="InterPro" id="IPR027417">
    <property type="entry name" value="P-loop_NTPase"/>
</dbReference>
<dbReference type="InterPro" id="IPR000253">
    <property type="entry name" value="FHA_dom"/>
</dbReference>
<dbReference type="CDD" id="cd00060">
    <property type="entry name" value="FHA"/>
    <property type="match status" value="1"/>
</dbReference>
<name>A0A2W5WJ69_9MICO</name>
<dbReference type="PROSITE" id="PS50901">
    <property type="entry name" value="FTSK"/>
    <property type="match status" value="2"/>
</dbReference>
<dbReference type="PANTHER" id="PTHR22683:SF1">
    <property type="entry name" value="TYPE VII SECRETION SYSTEM PROTEIN ESSC"/>
    <property type="match status" value="1"/>
</dbReference>
<feature type="binding site" evidence="4">
    <location>
        <begin position="638"/>
        <end position="645"/>
    </location>
    <ligand>
        <name>ATP</name>
        <dbReference type="ChEBI" id="CHEBI:30616"/>
    </ligand>
</feature>
<dbReference type="SUPFAM" id="SSF49879">
    <property type="entry name" value="SMAD/FHA domain"/>
    <property type="match status" value="1"/>
</dbReference>
<dbReference type="PROSITE" id="PS50006">
    <property type="entry name" value="FHA_DOMAIN"/>
    <property type="match status" value="1"/>
</dbReference>
<dbReference type="EMBL" id="QKWH01000020">
    <property type="protein sequence ID" value="PZR51569.1"/>
    <property type="molecule type" value="Genomic_DNA"/>
</dbReference>
<dbReference type="Gene3D" id="3.40.50.300">
    <property type="entry name" value="P-loop containing nucleotide triphosphate hydrolases"/>
    <property type="match status" value="3"/>
</dbReference>
<dbReference type="RefSeq" id="WP_111252242.1">
    <property type="nucleotide sequence ID" value="NZ_QKWH01000020.1"/>
</dbReference>
<evidence type="ECO:0000259" key="5">
    <source>
        <dbReference type="PROSITE" id="PS50006"/>
    </source>
</evidence>
<dbReference type="SMART" id="SM00382">
    <property type="entry name" value="AAA"/>
    <property type="match status" value="3"/>
</dbReference>
<dbReference type="InterPro" id="IPR003593">
    <property type="entry name" value="AAA+_ATPase"/>
</dbReference>
<feature type="domain" description="FtsK" evidence="6">
    <location>
        <begin position="969"/>
        <end position="1159"/>
    </location>
</feature>
<dbReference type="Gene3D" id="2.60.200.20">
    <property type="match status" value="1"/>
</dbReference>
<dbReference type="CDD" id="cd01127">
    <property type="entry name" value="TrwB_TraG_TraD_VirD4"/>
    <property type="match status" value="1"/>
</dbReference>
<dbReference type="InterPro" id="IPR008984">
    <property type="entry name" value="SMAD_FHA_dom_sf"/>
</dbReference>
<dbReference type="GO" id="GO:0003677">
    <property type="term" value="F:DNA binding"/>
    <property type="evidence" value="ECO:0007669"/>
    <property type="project" value="InterPro"/>
</dbReference>
<organism evidence="7 8">
    <name type="scientific">Xylanimonas oleitrophica</name>
    <dbReference type="NCBI Taxonomy" id="2607479"/>
    <lineage>
        <taxon>Bacteria</taxon>
        <taxon>Bacillati</taxon>
        <taxon>Actinomycetota</taxon>
        <taxon>Actinomycetes</taxon>
        <taxon>Micrococcales</taxon>
        <taxon>Promicromonosporaceae</taxon>
        <taxon>Xylanimonas</taxon>
    </lineage>
</organism>
<dbReference type="SUPFAM" id="SSF52540">
    <property type="entry name" value="P-loop containing nucleoside triphosphate hydrolases"/>
    <property type="match status" value="3"/>
</dbReference>
<keyword evidence="8" id="KW-1185">Reference proteome</keyword>
<accession>A0A2W5WJ69</accession>
<comment type="caution">
    <text evidence="7">The sequence shown here is derived from an EMBL/GenBank/DDBJ whole genome shotgun (WGS) entry which is preliminary data.</text>
</comment>
<dbReference type="GO" id="GO:0005524">
    <property type="term" value="F:ATP binding"/>
    <property type="evidence" value="ECO:0007669"/>
    <property type="project" value="UniProtKB-UniRule"/>
</dbReference>
<evidence type="ECO:0000256" key="4">
    <source>
        <dbReference type="PROSITE-ProRule" id="PRU00289"/>
    </source>
</evidence>
<evidence type="ECO:0000256" key="1">
    <source>
        <dbReference type="ARBA" id="ARBA00022553"/>
    </source>
</evidence>
<evidence type="ECO:0000256" key="2">
    <source>
        <dbReference type="ARBA" id="ARBA00022741"/>
    </source>
</evidence>
<evidence type="ECO:0000313" key="7">
    <source>
        <dbReference type="EMBL" id="PZR51569.1"/>
    </source>
</evidence>
<dbReference type="Proteomes" id="UP000248783">
    <property type="component" value="Unassembled WGS sequence"/>
</dbReference>
<reference evidence="7 8" key="1">
    <citation type="submission" date="2018-06" db="EMBL/GenBank/DDBJ databases">
        <title>Whole genome sequencing of a novel hydrocarbon degrading bacterial strain, PW21 isolated from oil contaminated produced water sample.</title>
        <authorList>
            <person name="Nagkirti P."/>
            <person name="Shaikh A."/>
            <person name="Gowdaman V."/>
            <person name="Engineer A.E."/>
            <person name="Dagar S."/>
            <person name="Dhakephalkar P.K."/>
        </authorList>
    </citation>
    <scope>NUCLEOTIDE SEQUENCE [LARGE SCALE GENOMIC DNA]</scope>
    <source>
        <strain evidence="7 8">PW21</strain>
    </source>
</reference>
<dbReference type="Pfam" id="PF16697">
    <property type="entry name" value="Yop-YscD_cpl"/>
    <property type="match status" value="1"/>
</dbReference>
<dbReference type="InterPro" id="IPR002543">
    <property type="entry name" value="FtsK_dom"/>
</dbReference>
<dbReference type="InterPro" id="IPR050206">
    <property type="entry name" value="FtsK/SpoIIIE/SftA"/>
</dbReference>
<keyword evidence="2 4" id="KW-0547">Nucleotide-binding</keyword>
<proteinExistence type="predicted"/>
<evidence type="ECO:0000259" key="6">
    <source>
        <dbReference type="PROSITE" id="PS50901"/>
    </source>
</evidence>
<sequence>MWRLSIEPTRDSGLAAVDVEVVAREGARVADLARALGEHLAGSPETLLAPVTDGAPWPAGLVLTQAPLRTGAVLPVMPVPASWLGRAAPRRAARARVRVVAGPDAGLEVAVDTDACTVGRGAGATVRLSDPAVSRLHARLLLVGGVVVQDEGSAHGTRVAGRPVVRAQPVAWGERVEVGRTVLEVHRGDAPLAEPDAAVLRPPRFGEALEPAELEVPAPPAAPRRQPFPWPMMLMPALLGGGMFLTSRSPFSLMFMIGFPLLMTVNHLVARRQAAKEHDAELRTWRADVEDVLARIDDAARVQRERAAQDEPDLVTVRERVAGGHPSTWVRTREDEDFLVVRAGTGPRPAVVTGQVARGGDRVQRDLAVREVEARRRLAGQPVPLVLAGQRVVAVTSADRTRADAAVRALLVRVAAAHSPTDVVLAAVLGGAGEHVETWLRWLPHTAHRVAGAPPVAVGATAGAALLDALVGQDAARGRTVCVVDEEAGVPRRVVEAVAAAGPERGVHLLWVGSDPDRVPSATDVLLDLDALRVRRRDRGGDDVLDTADTLDLAAAWHTARALTACRDESAVVPPDSALPDAVRLPDLGTDLADPDDATAVLDRWSAAAGLRAQLGAGPDGVVTVDLREDGPHGLVAGTTGSGKSELLQTLLCSLAVNNPPSRITFLLVDYKGGAAFRECADLPHTVGYITDLTPALVQRALVSLRAELAAREHLLAEHGAKDLVALERLRPDVAPPSMLICVDEFAALLAEVPEFVDGVVDVAQRGRSLGMHLLLATQRPAGVVTPQIKANTDLRIALRMASTEDSGDVIDAPDAAALSRRTPGRAWLRRTGHGTRELVQVAWVGAHEPVRDDAAAVQVRPFTVRAGAGPVPAAGQGRVHERSDLERLVLTVGEAFARSGLPAPSRPWLPALEDEVQLAGGAPGTVLVGARARDEAAVPGSAPDVHVCAPAPGTLPLGLADHPGTQDQRPLLVDYARAGHLLVHGASGSGKTELLRTVAAAATLAHDPAPAVVYGIDAAGGGLGVLDALPSVGSVVGEQQPERVQRLVRMVHRTVVERNALLARHGAADIGALADAGVVMPRVHLLVDNLPALVDQLESGGPLRRAHLDQLSAVLQDGRRCGVHVTATTPLRTGLPSALAASFGQRLVLRMTSVDDYQVLGVPQAVLDDASPAGRGLLGRTEVQVATVGAAGTPEQGRALRELAARERDRYASQPPVAVPAMPTRVPADLVPVPEADGVCVGVDADLASGVVLSLLGGPLLVTGRGGSGRTSFLLGLADAAARSTVPPRRVRLLGPAAPAHPGVEPLDEPAAVLSALEEHLAAPAPSGSAWDLVLVDDVHVWERGWERGGEDRRLVEELARLVEEGPARRTAVVLATDADEARARQHVPGPVSVARRARRAVLLGPEMADGSLVGVTVPMHTHEPLGGVGRGLLVASGSARTVQVLSPSTERESVS</sequence>
<dbReference type="Pfam" id="PF01580">
    <property type="entry name" value="FtsK_SpoIIIE"/>
    <property type="match status" value="2"/>
</dbReference>